<keyword evidence="1" id="KW-1133">Transmembrane helix</keyword>
<feature type="transmembrane region" description="Helical" evidence="1">
    <location>
        <begin position="407"/>
        <end position="429"/>
    </location>
</feature>
<sequence length="494" mass="56944">MFPKEKIEDEQENNFDKTDAEKLEFISSQENKELVSDSAKLKVKRIISIDALRGGAVVGMIFVHSLMRIYDYTWISKNPEVISSLPLWLIVIIAIMGYLGMWISFFIFLSSIVNSYNMTIKTTKDKKPWKQLKNQLFAGFTILCVSYLREALIGYYGIFGRIIRYGKVTSFSILFDALYIMKPLSAIGWSVIIGSLIHAFLLMNKGYEKKYRNLIIYLLLFIIAVSITPFVYDWGVKVASSGKINFSYILASFISGTVGGDTDPLLPYLGTVFVGNSIGMFLAQKEPPKRLPLIGSFFALFLVIVSIIMIILGVAVNFPNTIFRKPPEVPIYLFLLSGQIGLTMFLLRFVEYEGKMVKFGNNWLIKKLRLWSMVSLTLFVLDVYDFVPRAFLSLILIPFKIDLLRDHIFRGITGFYYTISIAVFNVLWFDFTLKLWSRYNFVGSFEWMIIKLQKIILKKRTTKLDVTFIFSNKEWYGKETVERQQSTNFVSQIE</sequence>
<dbReference type="EMBL" id="CP084166">
    <property type="protein sequence ID" value="UJG41113.1"/>
    <property type="molecule type" value="Genomic_DNA"/>
</dbReference>
<accession>A0A9Y1FM08</accession>
<reference evidence="2" key="1">
    <citation type="journal article" date="2022" name="Nat. Microbiol.">
        <title>Unique mobile elements and scalable gene flow at the prokaryote-eukaryote boundary revealed by circularized Asgard archaea genomes.</title>
        <authorList>
            <person name="Wu F."/>
            <person name="Speth D.R."/>
            <person name="Philosof A."/>
            <person name="Cremiere A."/>
            <person name="Narayanan A."/>
            <person name="Barco R.A."/>
            <person name="Connon S.A."/>
            <person name="Amend J.P."/>
            <person name="Antoshechkin I.A."/>
            <person name="Orphan V.J."/>
        </authorList>
    </citation>
    <scope>NUCLEOTIDE SEQUENCE</scope>
    <source>
        <strain evidence="2">PM71</strain>
    </source>
</reference>
<gene>
    <name evidence="2" type="ORF">K9W45_01310</name>
</gene>
<feature type="transmembrane region" description="Helical" evidence="1">
    <location>
        <begin position="178"/>
        <end position="202"/>
    </location>
</feature>
<organism evidence="2">
    <name type="scientific">Candidatus Heimdallarchaeum aukensis</name>
    <dbReference type="NCBI Taxonomy" id="2876573"/>
    <lineage>
        <taxon>Archaea</taxon>
        <taxon>Promethearchaeati</taxon>
        <taxon>Candidatus Heimdallarchaeota</taxon>
        <taxon>Candidatus Heimdallarchaeia (ex Rinke et al. 2021) (nom. nud.)</taxon>
        <taxon>Candidatus Heimdallarchaeales</taxon>
        <taxon>Candidatus Heimdallarchaeaceae</taxon>
        <taxon>Candidatus Heimdallarchaeum</taxon>
    </lineage>
</organism>
<feature type="transmembrane region" description="Helical" evidence="1">
    <location>
        <begin position="265"/>
        <end position="283"/>
    </location>
</feature>
<dbReference type="AlphaFoldDB" id="A0A9Y1FM08"/>
<feature type="transmembrane region" description="Helical" evidence="1">
    <location>
        <begin position="214"/>
        <end position="232"/>
    </location>
</feature>
<feature type="transmembrane region" description="Helical" evidence="1">
    <location>
        <begin position="295"/>
        <end position="318"/>
    </location>
</feature>
<proteinExistence type="predicted"/>
<evidence type="ECO:0000313" key="2">
    <source>
        <dbReference type="EMBL" id="UJG41113.1"/>
    </source>
</evidence>
<feature type="transmembrane region" description="Helical" evidence="1">
    <location>
        <begin position="370"/>
        <end position="387"/>
    </location>
</feature>
<evidence type="ECO:0000256" key="1">
    <source>
        <dbReference type="SAM" id="Phobius"/>
    </source>
</evidence>
<dbReference type="Proteomes" id="UP001201020">
    <property type="component" value="Chromosome"/>
</dbReference>
<protein>
    <submittedName>
        <fullName evidence="2">Heparan-alpha-glucosaminide N-acetyltransferase domain-containing protein</fullName>
    </submittedName>
</protein>
<name>A0A9Y1FM08_9ARCH</name>
<feature type="transmembrane region" description="Helical" evidence="1">
    <location>
        <begin position="46"/>
        <end position="67"/>
    </location>
</feature>
<keyword evidence="1" id="KW-0472">Membrane</keyword>
<feature type="transmembrane region" description="Helical" evidence="1">
    <location>
        <begin position="136"/>
        <end position="158"/>
    </location>
</feature>
<keyword evidence="1" id="KW-0812">Transmembrane</keyword>
<feature type="transmembrane region" description="Helical" evidence="1">
    <location>
        <begin position="87"/>
        <end position="116"/>
    </location>
</feature>
<feature type="transmembrane region" description="Helical" evidence="1">
    <location>
        <begin position="330"/>
        <end position="350"/>
    </location>
</feature>